<dbReference type="InterPro" id="IPR001254">
    <property type="entry name" value="Trypsin_dom"/>
</dbReference>
<dbReference type="AlphaFoldDB" id="A0A9C5Z9T2"/>
<accession>A0A9C5Z9T2</accession>
<dbReference type="Proteomes" id="UP000092443">
    <property type="component" value="Unplaced"/>
</dbReference>
<sequence length="155" mass="17486">MRLVISSLMLYVTTVAVVNANECGLNSECTPIADCPLIRDYFNVIKRKPYCNLDRPGAHVCCRKSSQDNTKPKYVDFPFERECRSYGSSPSLQNPLRKECNRTPDIVDRVKAKPKEFPFMALVHPKVRGKVGNYCGGVLISKKYVLTSASCFFSH</sequence>
<dbReference type="InterPro" id="IPR009003">
    <property type="entry name" value="Peptidase_S1_PA"/>
</dbReference>
<evidence type="ECO:0000313" key="3">
    <source>
        <dbReference type="Proteomes" id="UP000092443"/>
    </source>
</evidence>
<organism evidence="3 4">
    <name type="scientific">Glossina fuscipes</name>
    <dbReference type="NCBI Taxonomy" id="7396"/>
    <lineage>
        <taxon>Eukaryota</taxon>
        <taxon>Metazoa</taxon>
        <taxon>Ecdysozoa</taxon>
        <taxon>Arthropoda</taxon>
        <taxon>Hexapoda</taxon>
        <taxon>Insecta</taxon>
        <taxon>Pterygota</taxon>
        <taxon>Neoptera</taxon>
        <taxon>Endopterygota</taxon>
        <taxon>Diptera</taxon>
        <taxon>Brachycera</taxon>
        <taxon>Muscomorpha</taxon>
        <taxon>Hippoboscoidea</taxon>
        <taxon>Glossinidae</taxon>
        <taxon>Glossina</taxon>
    </lineage>
</organism>
<protein>
    <submittedName>
        <fullName evidence="4">Serine protease easter-like</fullName>
    </submittedName>
</protein>
<feature type="chain" id="PRO_5039257439" evidence="1">
    <location>
        <begin position="21"/>
        <end position="155"/>
    </location>
</feature>
<evidence type="ECO:0000259" key="2">
    <source>
        <dbReference type="Pfam" id="PF00089"/>
    </source>
</evidence>
<dbReference type="GO" id="GO:0004252">
    <property type="term" value="F:serine-type endopeptidase activity"/>
    <property type="evidence" value="ECO:0007669"/>
    <property type="project" value="InterPro"/>
</dbReference>
<dbReference type="GeneID" id="119639298"/>
<dbReference type="Pfam" id="PF00089">
    <property type="entry name" value="Trypsin"/>
    <property type="match status" value="1"/>
</dbReference>
<feature type="domain" description="Peptidase S1" evidence="2">
    <location>
        <begin position="106"/>
        <end position="152"/>
    </location>
</feature>
<dbReference type="KEGG" id="gfs:119639298"/>
<feature type="signal peptide" evidence="1">
    <location>
        <begin position="1"/>
        <end position="20"/>
    </location>
</feature>
<evidence type="ECO:0000313" key="4">
    <source>
        <dbReference type="RefSeq" id="XP_037892524.1"/>
    </source>
</evidence>
<proteinExistence type="predicted"/>
<keyword evidence="3" id="KW-1185">Reference proteome</keyword>
<name>A0A9C5Z9T2_9MUSC</name>
<dbReference type="RefSeq" id="XP_037892524.1">
    <property type="nucleotide sequence ID" value="XM_038036596.1"/>
</dbReference>
<gene>
    <name evidence="4" type="primary">LOC119639298</name>
</gene>
<dbReference type="Gene3D" id="2.40.10.10">
    <property type="entry name" value="Trypsin-like serine proteases"/>
    <property type="match status" value="1"/>
</dbReference>
<evidence type="ECO:0000256" key="1">
    <source>
        <dbReference type="SAM" id="SignalP"/>
    </source>
</evidence>
<keyword evidence="1" id="KW-0732">Signal</keyword>
<dbReference type="InterPro" id="IPR043504">
    <property type="entry name" value="Peptidase_S1_PA_chymotrypsin"/>
</dbReference>
<reference evidence="4" key="1">
    <citation type="submission" date="2025-08" db="UniProtKB">
        <authorList>
            <consortium name="RefSeq"/>
        </authorList>
    </citation>
    <scope>IDENTIFICATION</scope>
    <source>
        <tissue evidence="4">Whole body pupa</tissue>
    </source>
</reference>
<dbReference type="GO" id="GO:0006508">
    <property type="term" value="P:proteolysis"/>
    <property type="evidence" value="ECO:0007669"/>
    <property type="project" value="InterPro"/>
</dbReference>
<dbReference type="SUPFAM" id="SSF50494">
    <property type="entry name" value="Trypsin-like serine proteases"/>
    <property type="match status" value="1"/>
</dbReference>